<evidence type="ECO:0000259" key="6">
    <source>
        <dbReference type="Pfam" id="PF00551"/>
    </source>
</evidence>
<protein>
    <recommendedName>
        <fullName evidence="2 5">Methionyl-tRNA formyltransferase</fullName>
        <ecNumber evidence="2 5">2.1.2.9</ecNumber>
    </recommendedName>
</protein>
<accession>A0ABY6FZL4</accession>
<evidence type="ECO:0000256" key="3">
    <source>
        <dbReference type="ARBA" id="ARBA00022679"/>
    </source>
</evidence>
<evidence type="ECO:0000256" key="2">
    <source>
        <dbReference type="ARBA" id="ARBA00012261"/>
    </source>
</evidence>
<name>A0ABY6FZL4_9MICO</name>
<evidence type="ECO:0000256" key="4">
    <source>
        <dbReference type="ARBA" id="ARBA00022917"/>
    </source>
</evidence>
<dbReference type="InterPro" id="IPR041711">
    <property type="entry name" value="Met-tRNA-FMT_N"/>
</dbReference>
<evidence type="ECO:0000256" key="1">
    <source>
        <dbReference type="ARBA" id="ARBA00010699"/>
    </source>
</evidence>
<dbReference type="Pfam" id="PF00551">
    <property type="entry name" value="Formyl_trans_N"/>
    <property type="match status" value="1"/>
</dbReference>
<evidence type="ECO:0000313" key="9">
    <source>
        <dbReference type="Proteomes" id="UP001164305"/>
    </source>
</evidence>
<keyword evidence="3 5" id="KW-0808">Transferase</keyword>
<dbReference type="NCBIfam" id="TIGR00460">
    <property type="entry name" value="fmt"/>
    <property type="match status" value="1"/>
</dbReference>
<dbReference type="InterPro" id="IPR005793">
    <property type="entry name" value="Formyl_trans_C"/>
</dbReference>
<comment type="similarity">
    <text evidence="1 5">Belongs to the Fmt family.</text>
</comment>
<dbReference type="Proteomes" id="UP001164305">
    <property type="component" value="Chromosome"/>
</dbReference>
<dbReference type="RefSeq" id="WP_263593520.1">
    <property type="nucleotide sequence ID" value="NZ_CP107020.1"/>
</dbReference>
<dbReference type="InterPro" id="IPR011034">
    <property type="entry name" value="Formyl_transferase-like_C_sf"/>
</dbReference>
<dbReference type="InterPro" id="IPR044135">
    <property type="entry name" value="Met-tRNA-FMT_C"/>
</dbReference>
<dbReference type="SUPFAM" id="SSF53328">
    <property type="entry name" value="Formyltransferase"/>
    <property type="match status" value="1"/>
</dbReference>
<feature type="binding site" evidence="5">
    <location>
        <begin position="109"/>
        <end position="112"/>
    </location>
    <ligand>
        <name>(6S)-5,6,7,8-tetrahydrofolate</name>
        <dbReference type="ChEBI" id="CHEBI:57453"/>
    </ligand>
</feature>
<dbReference type="EMBL" id="CP107020">
    <property type="protein sequence ID" value="UYG16307.1"/>
    <property type="molecule type" value="Genomic_DNA"/>
</dbReference>
<feature type="domain" description="Formyl transferase C-terminal" evidence="7">
    <location>
        <begin position="203"/>
        <end position="301"/>
    </location>
</feature>
<dbReference type="InterPro" id="IPR036477">
    <property type="entry name" value="Formyl_transf_N_sf"/>
</dbReference>
<keyword evidence="4 5" id="KW-0648">Protein biosynthesis</keyword>
<comment type="function">
    <text evidence="5">Attaches a formyl group to the free amino group of methionyl-tRNA(fMet). The formyl group appears to play a dual role in the initiator identity of N-formylmethionyl-tRNA by promoting its recognition by IF2 and preventing the misappropriation of this tRNA by the elongation apparatus.</text>
</comment>
<proteinExistence type="inferred from homology"/>
<dbReference type="PANTHER" id="PTHR11138:SF5">
    <property type="entry name" value="METHIONYL-TRNA FORMYLTRANSFERASE, MITOCHONDRIAL"/>
    <property type="match status" value="1"/>
</dbReference>
<dbReference type="Pfam" id="PF02911">
    <property type="entry name" value="Formyl_trans_C"/>
    <property type="match status" value="1"/>
</dbReference>
<dbReference type="InterPro" id="IPR002376">
    <property type="entry name" value="Formyl_transf_N"/>
</dbReference>
<reference evidence="8" key="1">
    <citation type="submission" date="2022-10" db="EMBL/GenBank/DDBJ databases">
        <title>Whole-Genome Sequencing of Brachybacterium huguangmaarense BRM-3, Isolated from Betula schmidtii.</title>
        <authorList>
            <person name="Haam D."/>
        </authorList>
    </citation>
    <scope>NUCLEOTIDE SEQUENCE</scope>
    <source>
        <strain evidence="8">BRM-3</strain>
    </source>
</reference>
<dbReference type="InterPro" id="IPR005794">
    <property type="entry name" value="Fmt"/>
</dbReference>
<dbReference type="GO" id="GO:0004479">
    <property type="term" value="F:methionyl-tRNA formyltransferase activity"/>
    <property type="evidence" value="ECO:0007669"/>
    <property type="project" value="UniProtKB-EC"/>
</dbReference>
<dbReference type="SUPFAM" id="SSF50486">
    <property type="entry name" value="FMT C-terminal domain-like"/>
    <property type="match status" value="1"/>
</dbReference>
<comment type="catalytic activity">
    <reaction evidence="5">
        <text>L-methionyl-tRNA(fMet) + (6R)-10-formyltetrahydrofolate = N-formyl-L-methionyl-tRNA(fMet) + (6S)-5,6,7,8-tetrahydrofolate + H(+)</text>
        <dbReference type="Rhea" id="RHEA:24380"/>
        <dbReference type="Rhea" id="RHEA-COMP:9952"/>
        <dbReference type="Rhea" id="RHEA-COMP:9953"/>
        <dbReference type="ChEBI" id="CHEBI:15378"/>
        <dbReference type="ChEBI" id="CHEBI:57453"/>
        <dbReference type="ChEBI" id="CHEBI:78530"/>
        <dbReference type="ChEBI" id="CHEBI:78844"/>
        <dbReference type="ChEBI" id="CHEBI:195366"/>
        <dbReference type="EC" id="2.1.2.9"/>
    </reaction>
</comment>
<organism evidence="8 9">
    <name type="scientific">Brachybacterium huguangmaarense</name>
    <dbReference type="NCBI Taxonomy" id="1652028"/>
    <lineage>
        <taxon>Bacteria</taxon>
        <taxon>Bacillati</taxon>
        <taxon>Actinomycetota</taxon>
        <taxon>Actinomycetes</taxon>
        <taxon>Micrococcales</taxon>
        <taxon>Dermabacteraceae</taxon>
        <taxon>Brachybacterium</taxon>
    </lineage>
</organism>
<keyword evidence="9" id="KW-1185">Reference proteome</keyword>
<evidence type="ECO:0000256" key="5">
    <source>
        <dbReference type="HAMAP-Rule" id="MF_00182"/>
    </source>
</evidence>
<dbReference type="CDD" id="cd08646">
    <property type="entry name" value="FMT_core_Met-tRNA-FMT_N"/>
    <property type="match status" value="1"/>
</dbReference>
<feature type="domain" description="Formyl transferase N-terminal" evidence="6">
    <location>
        <begin position="3"/>
        <end position="175"/>
    </location>
</feature>
<gene>
    <name evidence="5 8" type="primary">fmt</name>
    <name evidence="8" type="ORF">BRM3_11920</name>
</gene>
<dbReference type="Gene3D" id="3.40.50.12230">
    <property type="match status" value="1"/>
</dbReference>
<dbReference type="CDD" id="cd08704">
    <property type="entry name" value="Met_tRNA_FMT_C"/>
    <property type="match status" value="1"/>
</dbReference>
<dbReference type="PANTHER" id="PTHR11138">
    <property type="entry name" value="METHIONYL-TRNA FORMYLTRANSFERASE"/>
    <property type="match status" value="1"/>
</dbReference>
<dbReference type="EC" id="2.1.2.9" evidence="2 5"/>
<dbReference type="HAMAP" id="MF_00182">
    <property type="entry name" value="Formyl_trans"/>
    <property type="match status" value="1"/>
</dbReference>
<sequence>MRLIFAGTPDASVPSLRALLAGPHDVVAVLTRPDAPTGRGRRLTPSPVRVVAEEAGIEVLTPRTLRDEQIQQRLRELEPDAAPVVAYGAIVPPGALAIPRHGWINLHFSALPRWRGAAPAQRAVLAGQHHTGLTTFRLDAGLDTGDVLAVEETEIGDTETAGELLDRLAVTGAGLLARSLDAIADGSARFTPQSEDGASHAAKLTAAEAVIDWSRPREQVSAHIRGMSPQPGAWTLLRGDRTKILGVTAQTPPEDLRLAPGALHPTKRALFVGTGTEPLALGTISSPGRRPLAGADWARGAALEPDIRFTTPETEQETR</sequence>
<evidence type="ECO:0000313" key="8">
    <source>
        <dbReference type="EMBL" id="UYG16307.1"/>
    </source>
</evidence>
<evidence type="ECO:0000259" key="7">
    <source>
        <dbReference type="Pfam" id="PF02911"/>
    </source>
</evidence>